<dbReference type="Proteomes" id="UP001358417">
    <property type="component" value="Unassembled WGS sequence"/>
</dbReference>
<sequence length="320" mass="36692">MIRNAGPYSETLLLAIAIIAMFGPPDVSQGKKIHYHGHKLAQDNEFYSRENVETSHLHALVTLTKQSGGLLTISLANLAGLIYLLDVLDSFSNLRRPSFPDFMSFEPYMDHLKFGKELRRQQGFGLDGVEDGFAILNDHKPAQTLLEIVPLARALMDSYDAYLENARCGVDFIKLIIARRNLQHQALSTRSKGTLIYRLCRLGLLMVLCESIEPFPQIRAYHAFSSRQMMLLMDECDKLGYWSSHPDLLLWVTILGGYTARKNSLQWWFAEQLQSSRVPVAKDRWQDARRVCERFVAVTHRQEQGCHEFWDVACSWLSRK</sequence>
<dbReference type="GeneID" id="89976417"/>
<evidence type="ECO:0000313" key="2">
    <source>
        <dbReference type="EMBL" id="KAK5046450.1"/>
    </source>
</evidence>
<evidence type="ECO:0000313" key="3">
    <source>
        <dbReference type="Proteomes" id="UP001358417"/>
    </source>
</evidence>
<feature type="chain" id="PRO_5043653683" description="Transcription factor domain-containing protein" evidence="1">
    <location>
        <begin position="31"/>
        <end position="320"/>
    </location>
</feature>
<reference evidence="2 3" key="1">
    <citation type="submission" date="2023-08" db="EMBL/GenBank/DDBJ databases">
        <title>Black Yeasts Isolated from many extreme environments.</title>
        <authorList>
            <person name="Coleine C."/>
            <person name="Stajich J.E."/>
            <person name="Selbmann L."/>
        </authorList>
    </citation>
    <scope>NUCLEOTIDE SEQUENCE [LARGE SCALE GENOMIC DNA]</scope>
    <source>
        <strain evidence="2 3">CCFEE 5792</strain>
    </source>
</reference>
<organism evidence="2 3">
    <name type="scientific">Exophiala bonariae</name>
    <dbReference type="NCBI Taxonomy" id="1690606"/>
    <lineage>
        <taxon>Eukaryota</taxon>
        <taxon>Fungi</taxon>
        <taxon>Dikarya</taxon>
        <taxon>Ascomycota</taxon>
        <taxon>Pezizomycotina</taxon>
        <taxon>Eurotiomycetes</taxon>
        <taxon>Chaetothyriomycetidae</taxon>
        <taxon>Chaetothyriales</taxon>
        <taxon>Herpotrichiellaceae</taxon>
        <taxon>Exophiala</taxon>
    </lineage>
</organism>
<dbReference type="EMBL" id="JAVRRD010000030">
    <property type="protein sequence ID" value="KAK5046450.1"/>
    <property type="molecule type" value="Genomic_DNA"/>
</dbReference>
<feature type="signal peptide" evidence="1">
    <location>
        <begin position="1"/>
        <end position="30"/>
    </location>
</feature>
<evidence type="ECO:0008006" key="4">
    <source>
        <dbReference type="Google" id="ProtNLM"/>
    </source>
</evidence>
<name>A0AAV9MXL4_9EURO</name>
<keyword evidence="1" id="KW-0732">Signal</keyword>
<evidence type="ECO:0000256" key="1">
    <source>
        <dbReference type="SAM" id="SignalP"/>
    </source>
</evidence>
<accession>A0AAV9MXL4</accession>
<proteinExistence type="predicted"/>
<protein>
    <recommendedName>
        <fullName evidence="4">Transcription factor domain-containing protein</fullName>
    </recommendedName>
</protein>
<comment type="caution">
    <text evidence="2">The sequence shown here is derived from an EMBL/GenBank/DDBJ whole genome shotgun (WGS) entry which is preliminary data.</text>
</comment>
<dbReference type="AlphaFoldDB" id="A0AAV9MXL4"/>
<dbReference type="RefSeq" id="XP_064702041.1">
    <property type="nucleotide sequence ID" value="XM_064851800.1"/>
</dbReference>
<keyword evidence="3" id="KW-1185">Reference proteome</keyword>
<gene>
    <name evidence="2" type="ORF">LTR84_008253</name>
</gene>